<dbReference type="Gene3D" id="2.40.170.20">
    <property type="entry name" value="TonB-dependent receptor, beta-barrel domain"/>
    <property type="match status" value="1"/>
</dbReference>
<dbReference type="PANTHER" id="PTHR47234:SF1">
    <property type="entry name" value="TONB-DEPENDENT RECEPTOR"/>
    <property type="match status" value="1"/>
</dbReference>
<keyword evidence="6 8" id="KW-0472">Membrane</keyword>
<name>A0AAW3ZIK2_9GAMM</name>
<comment type="subcellular location">
    <subcellularLocation>
        <location evidence="1 8">Cell outer membrane</location>
        <topology evidence="1 8">Multi-pass membrane protein</topology>
    </subcellularLocation>
</comment>
<evidence type="ECO:0000313" key="13">
    <source>
        <dbReference type="EMBL" id="MBD8525608.1"/>
    </source>
</evidence>
<dbReference type="Pfam" id="PF00593">
    <property type="entry name" value="TonB_dep_Rec_b-barrel"/>
    <property type="match status" value="1"/>
</dbReference>
<proteinExistence type="inferred from homology"/>
<evidence type="ECO:0000256" key="2">
    <source>
        <dbReference type="ARBA" id="ARBA00022448"/>
    </source>
</evidence>
<gene>
    <name evidence="13" type="ORF">IFO71_07625</name>
</gene>
<feature type="domain" description="TonB-dependent receptor-like beta-barrel" evidence="11">
    <location>
        <begin position="341"/>
        <end position="885"/>
    </location>
</feature>
<dbReference type="InterPro" id="IPR036942">
    <property type="entry name" value="Beta-barrel_TonB_sf"/>
</dbReference>
<dbReference type="GO" id="GO:0009279">
    <property type="term" value="C:cell outer membrane"/>
    <property type="evidence" value="ECO:0007669"/>
    <property type="project" value="UniProtKB-SubCell"/>
</dbReference>
<feature type="signal peptide" evidence="10">
    <location>
        <begin position="1"/>
        <end position="29"/>
    </location>
</feature>
<dbReference type="EMBL" id="JACYTR010000010">
    <property type="protein sequence ID" value="MBD8525608.1"/>
    <property type="molecule type" value="Genomic_DNA"/>
</dbReference>
<comment type="caution">
    <text evidence="13">The sequence shown here is derived from an EMBL/GenBank/DDBJ whole genome shotgun (WGS) entry which is preliminary data.</text>
</comment>
<organism evidence="13 14">
    <name type="scientific">Pseudomarimonas arenosa</name>
    <dbReference type="NCBI Taxonomy" id="2774145"/>
    <lineage>
        <taxon>Bacteria</taxon>
        <taxon>Pseudomonadati</taxon>
        <taxon>Pseudomonadota</taxon>
        <taxon>Gammaproteobacteria</taxon>
        <taxon>Lysobacterales</taxon>
        <taxon>Lysobacteraceae</taxon>
        <taxon>Pseudomarimonas</taxon>
    </lineage>
</organism>
<keyword evidence="14" id="KW-1185">Reference proteome</keyword>
<evidence type="ECO:0000259" key="11">
    <source>
        <dbReference type="Pfam" id="PF00593"/>
    </source>
</evidence>
<evidence type="ECO:0000256" key="9">
    <source>
        <dbReference type="RuleBase" id="RU003357"/>
    </source>
</evidence>
<dbReference type="Proteomes" id="UP000613768">
    <property type="component" value="Unassembled WGS sequence"/>
</dbReference>
<comment type="similarity">
    <text evidence="8 9">Belongs to the TonB-dependent receptor family.</text>
</comment>
<dbReference type="PANTHER" id="PTHR47234">
    <property type="match status" value="1"/>
</dbReference>
<dbReference type="Pfam" id="PF07715">
    <property type="entry name" value="Plug"/>
    <property type="match status" value="1"/>
</dbReference>
<evidence type="ECO:0000256" key="1">
    <source>
        <dbReference type="ARBA" id="ARBA00004571"/>
    </source>
</evidence>
<dbReference type="InterPro" id="IPR037066">
    <property type="entry name" value="Plug_dom_sf"/>
</dbReference>
<dbReference type="InterPro" id="IPR012910">
    <property type="entry name" value="Plug_dom"/>
</dbReference>
<reference evidence="13 14" key="1">
    <citation type="submission" date="2020-09" db="EMBL/GenBank/DDBJ databases">
        <title>Pseudoxanthomonas sp. CAU 1598 isolated from sand of Yaerae Beach.</title>
        <authorList>
            <person name="Kim W."/>
        </authorList>
    </citation>
    <scope>NUCLEOTIDE SEQUENCE [LARGE SCALE GENOMIC DNA]</scope>
    <source>
        <strain evidence="13 14">CAU 1598</strain>
    </source>
</reference>
<keyword evidence="3 8" id="KW-1134">Transmembrane beta strand</keyword>
<evidence type="ECO:0000256" key="5">
    <source>
        <dbReference type="ARBA" id="ARBA00023077"/>
    </source>
</evidence>
<keyword evidence="5 9" id="KW-0798">TonB box</keyword>
<feature type="domain" description="TonB-dependent receptor plug" evidence="12">
    <location>
        <begin position="58"/>
        <end position="174"/>
    </location>
</feature>
<sequence>MKKNRLNQAIGLALSLTSLALLSASSAMAQNSNDQEEETNELDRITVTGSRLQRVQLEGPSPVTIIDAAQIQREGFTTVFEVLNSLTQSTGQIQVEQDAGTFTQNANSINLRNLGPGLSLLLINGRRAADYPLPFNGQSNLVNLASIPAAAVERIEVLAGGASAIYGSDAVAGVINIVLRKSFEGHMLNARVGGTEDGGGASKRLQLVGGSSQGNLNLVYTFEYLDRQPIWGFQRDFQDSLADDPRLSGQVVNTRNVLLLDPFDGNDDGLTYIDPGPAACSAFSPELEYSFRPGGRGFYCGRSDDVSQFTLRNRRENLSGMLDVSYLFEGGQELYGNLNVFQSDSEFNTGTAFWTLLSSNFLIDTGGTDYFDVGGETVLPQRIFTHAETGGRDANNQTFDERNWNIVLGLKGVFGDGRFDYDVSYSHSDYTVERTRPLFLADAIDDYFLGPQLGTGIFGAPIYNLNRDRLFSPITPEIYRSLTAIDTTEADSSNDVLTAVVTGDLWDLPAGPVGFAAVAEWGTQDYQIDLDPRLRNDEFWGFTGTGGGGERDRYALGLEFGLPLHDTVNATLAGRWDKYDDITAVDDALTYNVGLEWRPIDSLLVRGGYATSFRAPDMHYVFADPSGFFQSVDDLYLCRRDEPGTPTSDCTFANSSFRGSRQGDPNLEEEEGESFTAGVVWNMTDNLSLSVDYYRVRLEGIVDDLNVNYIIDREADCRLGMDIDGSPVNINSAECQDILSRVVRAPADGSQFAETLVSIRTGPINRAVQEVSGIDAELKYALATDSYGDFGFQLAWSHVLTDKQAQFAADPIVDQRDNQLDLRSRMRGSVSWAKGDWRTTLFGTRFGSALIENLEGRSGSYTRFNLTVEHRFSDSLLGRLTVQNLFDKDPILDTFNFQAYPFYTTSIYDPTGREVFAEVEYRF</sequence>
<keyword evidence="10" id="KW-0732">Signal</keyword>
<dbReference type="SUPFAM" id="SSF56935">
    <property type="entry name" value="Porins"/>
    <property type="match status" value="1"/>
</dbReference>
<evidence type="ECO:0000256" key="8">
    <source>
        <dbReference type="PROSITE-ProRule" id="PRU01360"/>
    </source>
</evidence>
<feature type="chain" id="PRO_5043576739" evidence="10">
    <location>
        <begin position="30"/>
        <end position="923"/>
    </location>
</feature>
<evidence type="ECO:0000256" key="3">
    <source>
        <dbReference type="ARBA" id="ARBA00022452"/>
    </source>
</evidence>
<dbReference type="InterPro" id="IPR039426">
    <property type="entry name" value="TonB-dep_rcpt-like"/>
</dbReference>
<protein>
    <submittedName>
        <fullName evidence="13">TonB-dependent receptor</fullName>
    </submittedName>
</protein>
<evidence type="ECO:0000256" key="6">
    <source>
        <dbReference type="ARBA" id="ARBA00023136"/>
    </source>
</evidence>
<dbReference type="InterPro" id="IPR000531">
    <property type="entry name" value="Beta-barrel_TonB"/>
</dbReference>
<accession>A0AAW3ZIK2</accession>
<dbReference type="AlphaFoldDB" id="A0AAW3ZIK2"/>
<keyword evidence="7 8" id="KW-0998">Cell outer membrane</keyword>
<dbReference type="Gene3D" id="2.170.130.10">
    <property type="entry name" value="TonB-dependent receptor, plug domain"/>
    <property type="match status" value="1"/>
</dbReference>
<evidence type="ECO:0000256" key="7">
    <source>
        <dbReference type="ARBA" id="ARBA00023237"/>
    </source>
</evidence>
<dbReference type="RefSeq" id="WP_192028953.1">
    <property type="nucleotide sequence ID" value="NZ_JACYTR010000010.1"/>
</dbReference>
<evidence type="ECO:0000256" key="4">
    <source>
        <dbReference type="ARBA" id="ARBA00022692"/>
    </source>
</evidence>
<keyword evidence="13" id="KW-0675">Receptor</keyword>
<dbReference type="PROSITE" id="PS52016">
    <property type="entry name" value="TONB_DEPENDENT_REC_3"/>
    <property type="match status" value="1"/>
</dbReference>
<evidence type="ECO:0000259" key="12">
    <source>
        <dbReference type="Pfam" id="PF07715"/>
    </source>
</evidence>
<evidence type="ECO:0000313" key="14">
    <source>
        <dbReference type="Proteomes" id="UP000613768"/>
    </source>
</evidence>
<evidence type="ECO:0000256" key="10">
    <source>
        <dbReference type="SAM" id="SignalP"/>
    </source>
</evidence>
<keyword evidence="2 8" id="KW-0813">Transport</keyword>
<keyword evidence="4 8" id="KW-0812">Transmembrane</keyword>